<feature type="transmembrane region" description="Helical" evidence="1">
    <location>
        <begin position="29"/>
        <end position="53"/>
    </location>
</feature>
<sequence>MTTFSISAVVLLGILLIVFIRNKSMKVGYTVLAILFGFFLAKTSAAAPIQAFLTQIANTVNQITH</sequence>
<dbReference type="Proteomes" id="UP000183015">
    <property type="component" value="Unassembled WGS sequence"/>
</dbReference>
<name>A0A1H7S555_STRJI</name>
<keyword evidence="3" id="KW-1185">Reference proteome</keyword>
<keyword evidence="1" id="KW-1133">Transmembrane helix</keyword>
<dbReference type="AlphaFoldDB" id="A0A1H7S555"/>
<evidence type="ECO:0000313" key="2">
    <source>
        <dbReference type="EMBL" id="SEL67386.1"/>
    </source>
</evidence>
<dbReference type="OrthoDB" id="4250151at2"/>
<organism evidence="2 3">
    <name type="scientific">Streptacidiphilus jiangxiensis</name>
    <dbReference type="NCBI Taxonomy" id="235985"/>
    <lineage>
        <taxon>Bacteria</taxon>
        <taxon>Bacillati</taxon>
        <taxon>Actinomycetota</taxon>
        <taxon>Actinomycetes</taxon>
        <taxon>Kitasatosporales</taxon>
        <taxon>Streptomycetaceae</taxon>
        <taxon>Streptacidiphilus</taxon>
    </lineage>
</organism>
<dbReference type="RefSeq" id="WP_042449218.1">
    <property type="nucleotide sequence ID" value="NZ_BBPN01000015.1"/>
</dbReference>
<feature type="transmembrane region" description="Helical" evidence="1">
    <location>
        <begin position="6"/>
        <end position="22"/>
    </location>
</feature>
<dbReference type="eggNOG" id="ENOG502ZQDD">
    <property type="taxonomic scope" value="Bacteria"/>
</dbReference>
<evidence type="ECO:0000256" key="1">
    <source>
        <dbReference type="SAM" id="Phobius"/>
    </source>
</evidence>
<keyword evidence="1" id="KW-0472">Membrane</keyword>
<accession>A0A1H7S555</accession>
<evidence type="ECO:0000313" key="3">
    <source>
        <dbReference type="Proteomes" id="UP000183015"/>
    </source>
</evidence>
<dbReference type="EMBL" id="FOAZ01000011">
    <property type="protein sequence ID" value="SEL67386.1"/>
    <property type="molecule type" value="Genomic_DNA"/>
</dbReference>
<gene>
    <name evidence="2" type="ORF">SAMN05414137_111148</name>
</gene>
<protein>
    <submittedName>
        <fullName evidence="2">Uncharacterized protein</fullName>
    </submittedName>
</protein>
<reference evidence="3" key="1">
    <citation type="submission" date="2016-10" db="EMBL/GenBank/DDBJ databases">
        <authorList>
            <person name="Varghese N."/>
        </authorList>
    </citation>
    <scope>NUCLEOTIDE SEQUENCE [LARGE SCALE GENOMIC DNA]</scope>
    <source>
        <strain evidence="3">DSM 45096 / BCRC 16803 / CGMCC 4.1857 / CIP 109030 / JCM 12277 / KCTC 19219 / NBRC 100920 / 33214</strain>
    </source>
</reference>
<proteinExistence type="predicted"/>
<keyword evidence="1" id="KW-0812">Transmembrane</keyword>